<dbReference type="Gene3D" id="2.60.120.200">
    <property type="match status" value="1"/>
</dbReference>
<dbReference type="Pfam" id="PF13385">
    <property type="entry name" value="Laminin_G_3"/>
    <property type="match status" value="1"/>
</dbReference>
<protein>
    <recommendedName>
        <fullName evidence="2">LamG-like jellyroll fold domain-containing protein</fullName>
    </recommendedName>
</protein>
<evidence type="ECO:0008006" key="2">
    <source>
        <dbReference type="Google" id="ProtNLM"/>
    </source>
</evidence>
<dbReference type="SUPFAM" id="SSF49899">
    <property type="entry name" value="Concanavalin A-like lectins/glucanases"/>
    <property type="match status" value="1"/>
</dbReference>
<gene>
    <name evidence="1" type="ORF">LCGC14_0602030</name>
</gene>
<sequence length="534" mass="56112">MVELKNPLLPGGEFPDISELRTAPGTVVANREVVVDGSKDIFGFRNLFSQSQKNLYTNNPFYRFDGSNDYIEYADNANLDVGVFDFGLRIVFKAESVTTANQFLMNKTSATVGWGLEIRQDDLWIHIDDNTLDSTAIIGTAVFTAGVIHDVIVSSDRDGNASAYVDGVLVGTVDISGTPLTLDNGEVLRIGTETGGTTKAFKGEIYNWELWNTTISEAIVFDLQSGGTLNFLDIGASNTEILNEGDFATNAKWSATGKATDDVGNKAEWTFAAGSLVGTVVQTAGNRASTGIGGKRFRFVYTPSVTTAPDGDTAFTITNAFPSVAVALSMVAGTGKLVEFTSIEAAASGSFVLDITGTTTTQGQFAVDDLSLIQIGNVLSVGGDSFQSAVAYNRGAVQLNGVPSGATLHNIEVSGDWAGITFTVGGSHGTTVNVAMQFIDEAGLDISHAVTGIFYLADDSAGLNITATGPDGANAINTDGSAVELLTDKVWAFTTEADGDLSFDVIHAGGAVNWYLVVQLPNGRIAVSSKIEIT</sequence>
<organism evidence="1">
    <name type="scientific">marine sediment metagenome</name>
    <dbReference type="NCBI Taxonomy" id="412755"/>
    <lineage>
        <taxon>unclassified sequences</taxon>
        <taxon>metagenomes</taxon>
        <taxon>ecological metagenomes</taxon>
    </lineage>
</organism>
<evidence type="ECO:0000313" key="1">
    <source>
        <dbReference type="EMBL" id="KKN53506.1"/>
    </source>
</evidence>
<reference evidence="1" key="1">
    <citation type="journal article" date="2015" name="Nature">
        <title>Complex archaea that bridge the gap between prokaryotes and eukaryotes.</title>
        <authorList>
            <person name="Spang A."/>
            <person name="Saw J.H."/>
            <person name="Jorgensen S.L."/>
            <person name="Zaremba-Niedzwiedzka K."/>
            <person name="Martijn J."/>
            <person name="Lind A.E."/>
            <person name="van Eijk R."/>
            <person name="Schleper C."/>
            <person name="Guy L."/>
            <person name="Ettema T.J."/>
        </authorList>
    </citation>
    <scope>NUCLEOTIDE SEQUENCE</scope>
</reference>
<proteinExistence type="predicted"/>
<dbReference type="EMBL" id="LAZR01000969">
    <property type="protein sequence ID" value="KKN53506.1"/>
    <property type="molecule type" value="Genomic_DNA"/>
</dbReference>
<accession>A0A0F9TWF3</accession>
<dbReference type="AlphaFoldDB" id="A0A0F9TWF3"/>
<dbReference type="InterPro" id="IPR013320">
    <property type="entry name" value="ConA-like_dom_sf"/>
</dbReference>
<name>A0A0F9TWF3_9ZZZZ</name>
<comment type="caution">
    <text evidence="1">The sequence shown here is derived from an EMBL/GenBank/DDBJ whole genome shotgun (WGS) entry which is preliminary data.</text>
</comment>